<feature type="region of interest" description="Disordered" evidence="1">
    <location>
        <begin position="1"/>
        <end position="24"/>
    </location>
</feature>
<keyword evidence="2" id="KW-0472">Membrane</keyword>
<sequence>MLFHRRTPEDWHERVRSTSNPRELADTLRSRRNFRDKVKILLAMPSSCITNTVDMLWLESKLQDSRHAQLAQVVRWLLFGAMDCSAEPSEKPEKTRSGTFANGCVRTVPDVPAAVRGSAGAARKPGTRIVQNGLMGIVPVPVVAVFAPWAGMAQL</sequence>
<evidence type="ECO:0000256" key="2">
    <source>
        <dbReference type="SAM" id="Phobius"/>
    </source>
</evidence>
<evidence type="ECO:0000313" key="4">
    <source>
        <dbReference type="Proteomes" id="UP000094569"/>
    </source>
</evidence>
<gene>
    <name evidence="3" type="ORF">SI65_04828</name>
</gene>
<organism evidence="3 4">
    <name type="scientific">Aspergillus cristatus</name>
    <name type="common">Chinese Fuzhuan brick tea-fermentation fungus</name>
    <name type="synonym">Eurotium cristatum</name>
    <dbReference type="NCBI Taxonomy" id="573508"/>
    <lineage>
        <taxon>Eukaryota</taxon>
        <taxon>Fungi</taxon>
        <taxon>Dikarya</taxon>
        <taxon>Ascomycota</taxon>
        <taxon>Pezizomycotina</taxon>
        <taxon>Eurotiomycetes</taxon>
        <taxon>Eurotiomycetidae</taxon>
        <taxon>Eurotiales</taxon>
        <taxon>Aspergillaceae</taxon>
        <taxon>Aspergillus</taxon>
        <taxon>Aspergillus subgen. Aspergillus</taxon>
    </lineage>
</organism>
<dbReference type="AlphaFoldDB" id="A0A1E3BFV0"/>
<accession>A0A1E3BFV0</accession>
<keyword evidence="4" id="KW-1185">Reference proteome</keyword>
<dbReference type="OrthoDB" id="10486382at2759"/>
<evidence type="ECO:0000256" key="1">
    <source>
        <dbReference type="SAM" id="MobiDB-lite"/>
    </source>
</evidence>
<feature type="transmembrane region" description="Helical" evidence="2">
    <location>
        <begin position="133"/>
        <end position="152"/>
    </location>
</feature>
<reference evidence="3 4" key="1">
    <citation type="journal article" date="2016" name="BMC Genomics">
        <title>Comparative genomic and transcriptomic analyses of the Fuzhuan brick tea-fermentation fungus Aspergillus cristatus.</title>
        <authorList>
            <person name="Ge Y."/>
            <person name="Wang Y."/>
            <person name="Liu Y."/>
            <person name="Tan Y."/>
            <person name="Ren X."/>
            <person name="Zhang X."/>
            <person name="Hyde K.D."/>
            <person name="Liu Y."/>
            <person name="Liu Z."/>
        </authorList>
    </citation>
    <scope>NUCLEOTIDE SEQUENCE [LARGE SCALE GENOMIC DNA]</scope>
    <source>
        <strain evidence="3 4">GZAAS20.1005</strain>
    </source>
</reference>
<protein>
    <submittedName>
        <fullName evidence="3">Uncharacterized protein</fullName>
    </submittedName>
</protein>
<feature type="compositionally biased region" description="Basic and acidic residues" evidence="1">
    <location>
        <begin position="1"/>
        <end position="16"/>
    </location>
</feature>
<name>A0A1E3BFV0_ASPCR</name>
<keyword evidence="2" id="KW-1133">Transmembrane helix</keyword>
<dbReference type="Proteomes" id="UP000094569">
    <property type="component" value="Unassembled WGS sequence"/>
</dbReference>
<proteinExistence type="predicted"/>
<dbReference type="VEuPathDB" id="FungiDB:SI65_04828"/>
<dbReference type="EMBL" id="JXNT01000004">
    <property type="protein sequence ID" value="ODM19842.1"/>
    <property type="molecule type" value="Genomic_DNA"/>
</dbReference>
<evidence type="ECO:0000313" key="3">
    <source>
        <dbReference type="EMBL" id="ODM19842.1"/>
    </source>
</evidence>
<keyword evidence="2" id="KW-0812">Transmembrane</keyword>
<comment type="caution">
    <text evidence="3">The sequence shown here is derived from an EMBL/GenBank/DDBJ whole genome shotgun (WGS) entry which is preliminary data.</text>
</comment>